<dbReference type="Proteomes" id="UP001487740">
    <property type="component" value="Unassembled WGS sequence"/>
</dbReference>
<dbReference type="EMBL" id="JARAKH010000043">
    <property type="protein sequence ID" value="KAK8379738.1"/>
    <property type="molecule type" value="Genomic_DNA"/>
</dbReference>
<protein>
    <recommendedName>
        <fullName evidence="4">Beat protein</fullName>
    </recommendedName>
</protein>
<feature type="signal peptide" evidence="1">
    <location>
        <begin position="1"/>
        <end position="23"/>
    </location>
</feature>
<sequence>MAAGGLPVLAIQITIAFLNSVCGDLLANVEVPGVALAGGRVNVSCTYDLRATGLYSLKWYHNDTEFYRYVPTETHRPVDIKPTVKFQAHVSS</sequence>
<evidence type="ECO:0000313" key="3">
    <source>
        <dbReference type="Proteomes" id="UP001487740"/>
    </source>
</evidence>
<dbReference type="AlphaFoldDB" id="A0AAW0SWL1"/>
<name>A0AAW0SWL1_SCYPA</name>
<reference evidence="2 3" key="1">
    <citation type="submission" date="2023-03" db="EMBL/GenBank/DDBJ databases">
        <title>High-quality genome of Scylla paramamosain provides insights in environmental adaptation.</title>
        <authorList>
            <person name="Zhang L."/>
        </authorList>
    </citation>
    <scope>NUCLEOTIDE SEQUENCE [LARGE SCALE GENOMIC DNA]</scope>
    <source>
        <strain evidence="2">LZ_2023a</strain>
        <tissue evidence="2">Muscle</tissue>
    </source>
</reference>
<evidence type="ECO:0008006" key="4">
    <source>
        <dbReference type="Google" id="ProtNLM"/>
    </source>
</evidence>
<evidence type="ECO:0000256" key="1">
    <source>
        <dbReference type="SAM" id="SignalP"/>
    </source>
</evidence>
<comment type="caution">
    <text evidence="2">The sequence shown here is derived from an EMBL/GenBank/DDBJ whole genome shotgun (WGS) entry which is preliminary data.</text>
</comment>
<keyword evidence="3" id="KW-1185">Reference proteome</keyword>
<dbReference type="PANTHER" id="PTHR21261:SF15">
    <property type="entry name" value="BEATEN PATH IIIA, ISOFORM D-RELATED"/>
    <property type="match status" value="1"/>
</dbReference>
<proteinExistence type="predicted"/>
<dbReference type="PANTHER" id="PTHR21261">
    <property type="entry name" value="BEAT PROTEIN"/>
    <property type="match status" value="1"/>
</dbReference>
<accession>A0AAW0SWL1</accession>
<gene>
    <name evidence="2" type="ORF">O3P69_019619</name>
</gene>
<feature type="chain" id="PRO_5043721267" description="Beat protein" evidence="1">
    <location>
        <begin position="24"/>
        <end position="92"/>
    </location>
</feature>
<keyword evidence="1" id="KW-0732">Signal</keyword>
<evidence type="ECO:0000313" key="2">
    <source>
        <dbReference type="EMBL" id="KAK8379738.1"/>
    </source>
</evidence>
<organism evidence="2 3">
    <name type="scientific">Scylla paramamosain</name>
    <name type="common">Mud crab</name>
    <dbReference type="NCBI Taxonomy" id="85552"/>
    <lineage>
        <taxon>Eukaryota</taxon>
        <taxon>Metazoa</taxon>
        <taxon>Ecdysozoa</taxon>
        <taxon>Arthropoda</taxon>
        <taxon>Crustacea</taxon>
        <taxon>Multicrustacea</taxon>
        <taxon>Malacostraca</taxon>
        <taxon>Eumalacostraca</taxon>
        <taxon>Eucarida</taxon>
        <taxon>Decapoda</taxon>
        <taxon>Pleocyemata</taxon>
        <taxon>Brachyura</taxon>
        <taxon>Eubrachyura</taxon>
        <taxon>Portunoidea</taxon>
        <taxon>Portunidae</taxon>
        <taxon>Portuninae</taxon>
        <taxon>Scylla</taxon>
    </lineage>
</organism>